<gene>
    <name evidence="1" type="ORF">GSMUA_148400.1</name>
</gene>
<name>A0A8D7ABW9_MUSAM</name>
<organism evidence="1">
    <name type="scientific">Musa acuminata subsp. malaccensis</name>
    <name type="common">Wild banana</name>
    <name type="synonym">Musa malaccensis</name>
    <dbReference type="NCBI Taxonomy" id="214687"/>
    <lineage>
        <taxon>Eukaryota</taxon>
        <taxon>Viridiplantae</taxon>
        <taxon>Streptophyta</taxon>
        <taxon>Embryophyta</taxon>
        <taxon>Tracheophyta</taxon>
        <taxon>Spermatophyta</taxon>
        <taxon>Magnoliopsida</taxon>
        <taxon>Liliopsida</taxon>
        <taxon>Zingiberales</taxon>
        <taxon>Musaceae</taxon>
        <taxon>Musa</taxon>
    </lineage>
</organism>
<dbReference type="EMBL" id="HG996471">
    <property type="protein sequence ID" value="CAG1845046.1"/>
    <property type="molecule type" value="Genomic_DNA"/>
</dbReference>
<evidence type="ECO:0000313" key="1">
    <source>
        <dbReference type="EMBL" id="CAG1845046.1"/>
    </source>
</evidence>
<protein>
    <submittedName>
        <fullName evidence="1">(wild Malaysian banana) hypothetical protein</fullName>
    </submittedName>
</protein>
<accession>A0A8D7ABW9</accession>
<proteinExistence type="predicted"/>
<sequence>MALDWLEFMVEGRRVPFLQALNLGFFTQQTYIRRSILTFSSGCRAFEPIILRLYRPGHGGPRWLHAKLCARHLDLHADLRQAPRGVDGVHEVGLGESGQGGAVADVGREIGAVGDHRPGRGHQYLVVLKPDEHLPGLEIRGGGGCFSGTVDSEA</sequence>
<reference evidence="1" key="1">
    <citation type="submission" date="2021-03" db="EMBL/GenBank/DDBJ databases">
        <authorList>
            <consortium name="Genoscope - CEA"/>
            <person name="William W."/>
        </authorList>
    </citation>
    <scope>NUCLEOTIDE SEQUENCE</scope>
    <source>
        <strain evidence="1">Doubled-haploid Pahang</strain>
    </source>
</reference>
<dbReference type="AlphaFoldDB" id="A0A8D7ABW9"/>